<sequence length="521" mass="54050" precursor="true">MIDAFFTPLAAGFASIANFWTLFYVFIGVAVGYAVGAIPGLGKGTATAVLIPVTFYLEPVAAIGLLIGIAKGSTAGSAISAILMNTPGEPSSAATAFDGYPLAQQGKAGKALKMGLYASVIGDLISTLCLIALAAPLAQFALEIGPVEQFAILLFSLTFIGALAGNSLVKGLISGTLGLLVATVGMEVETAVPRFTFGRLELFDGLSLIPVAIGMMAVSEMILQMANHRALDRQVAEIRVSSDPDDSRVTGQDWRRCLPVILRGTGIGVFVGILPGLGASVASFMSYGATARMSKTPERFGKGAIEGVAASESADNAVVPSSFVPLFALGIPGSVIAAILISAFVIHGITPGPLMFVEDAEIVQALYAAMIVASFALLAIGIIGQSFFAWVIRSPMRVIAPAVLFFCMIGAFMQGGGLFGIGVMLIFAVFGVLAKKLDFSFVTFLIGFVIGPSLELTLRQTIPLLDRDVTNLVQHPIAAVFIGLTVALIAILALAEIRRRTRAALAISAGTAALNETGRNS</sequence>
<name>A0A1U9Z0M7_9HYPH</name>
<feature type="transmembrane region" description="Helical" evidence="1">
    <location>
        <begin position="366"/>
        <end position="392"/>
    </location>
</feature>
<dbReference type="PANTHER" id="PTHR35342:SF5">
    <property type="entry name" value="TRICARBOXYLIC TRANSPORT PROTEIN"/>
    <property type="match status" value="1"/>
</dbReference>
<proteinExistence type="predicted"/>
<dbReference type="PANTHER" id="PTHR35342">
    <property type="entry name" value="TRICARBOXYLIC TRANSPORT PROTEIN"/>
    <property type="match status" value="1"/>
</dbReference>
<feature type="transmembrane region" description="Helical" evidence="1">
    <location>
        <begin position="398"/>
        <end position="430"/>
    </location>
</feature>
<dbReference type="KEGG" id="mmed:Mame_01858"/>
<feature type="transmembrane region" description="Helical" evidence="1">
    <location>
        <begin position="116"/>
        <end position="138"/>
    </location>
</feature>
<feature type="transmembrane region" description="Helical" evidence="1">
    <location>
        <begin position="474"/>
        <end position="495"/>
    </location>
</feature>
<gene>
    <name evidence="3" type="ORF">Mame_01858</name>
</gene>
<feature type="domain" description="DUF112" evidence="2">
    <location>
        <begin position="22"/>
        <end position="445"/>
    </location>
</feature>
<protein>
    <submittedName>
        <fullName evidence="3">Tripartite tricarboxylate transporter TctA family protein</fullName>
    </submittedName>
</protein>
<keyword evidence="4" id="KW-1185">Reference proteome</keyword>
<dbReference type="AlphaFoldDB" id="A0A1U9Z0M7"/>
<dbReference type="RefSeq" id="WP_018062937.1">
    <property type="nucleotide sequence ID" value="NZ_AQWH01000001.1"/>
</dbReference>
<keyword evidence="1" id="KW-0472">Membrane</keyword>
<reference evidence="3 4" key="1">
    <citation type="submission" date="2017-03" db="EMBL/GenBank/DDBJ databases">
        <title>Foreign affairs: Plasmid Transfer between Roseobacters and Rhizobia.</title>
        <authorList>
            <person name="Bartling P."/>
            <person name="Bunk B."/>
            <person name="Overmann J."/>
            <person name="Brinkmann H."/>
            <person name="Petersen J."/>
        </authorList>
    </citation>
    <scope>NUCLEOTIDE SEQUENCE [LARGE SCALE GENOMIC DNA]</scope>
    <source>
        <strain evidence="3 4">MACL11</strain>
    </source>
</reference>
<feature type="transmembrane region" description="Helical" evidence="1">
    <location>
        <begin position="48"/>
        <end position="70"/>
    </location>
</feature>
<feature type="transmembrane region" description="Helical" evidence="1">
    <location>
        <begin position="260"/>
        <end position="285"/>
    </location>
</feature>
<keyword evidence="1" id="KW-1133">Transmembrane helix</keyword>
<dbReference type="OrthoDB" id="9806425at2"/>
<accession>A0A1U9Z0M7</accession>
<feature type="transmembrane region" description="Helical" evidence="1">
    <location>
        <begin position="437"/>
        <end position="454"/>
    </location>
</feature>
<feature type="transmembrane region" description="Helical" evidence="1">
    <location>
        <begin position="150"/>
        <end position="169"/>
    </location>
</feature>
<feature type="transmembrane region" description="Helical" evidence="1">
    <location>
        <begin position="323"/>
        <end position="346"/>
    </location>
</feature>
<organism evidence="3 4">
    <name type="scientific">Martelella mediterranea DSM 17316</name>
    <dbReference type="NCBI Taxonomy" id="1122214"/>
    <lineage>
        <taxon>Bacteria</taxon>
        <taxon>Pseudomonadati</taxon>
        <taxon>Pseudomonadota</taxon>
        <taxon>Alphaproteobacteria</taxon>
        <taxon>Hyphomicrobiales</taxon>
        <taxon>Aurantimonadaceae</taxon>
        <taxon>Martelella</taxon>
    </lineage>
</organism>
<evidence type="ECO:0000313" key="3">
    <source>
        <dbReference type="EMBL" id="AQZ51200.1"/>
    </source>
</evidence>
<dbReference type="Pfam" id="PF01970">
    <property type="entry name" value="TctA"/>
    <property type="match status" value="1"/>
</dbReference>
<keyword evidence="1" id="KW-0812">Transmembrane</keyword>
<feature type="transmembrane region" description="Helical" evidence="1">
    <location>
        <begin position="12"/>
        <end position="36"/>
    </location>
</feature>
<dbReference type="EMBL" id="CP020330">
    <property type="protein sequence ID" value="AQZ51200.1"/>
    <property type="molecule type" value="Genomic_DNA"/>
</dbReference>
<dbReference type="eggNOG" id="COG3333">
    <property type="taxonomic scope" value="Bacteria"/>
</dbReference>
<dbReference type="InterPro" id="IPR002823">
    <property type="entry name" value="DUF112_TM"/>
</dbReference>
<evidence type="ECO:0000256" key="1">
    <source>
        <dbReference type="SAM" id="Phobius"/>
    </source>
</evidence>
<evidence type="ECO:0000259" key="2">
    <source>
        <dbReference type="Pfam" id="PF01970"/>
    </source>
</evidence>
<dbReference type="STRING" id="1122214.Mame_01858"/>
<evidence type="ECO:0000313" key="4">
    <source>
        <dbReference type="Proteomes" id="UP000191135"/>
    </source>
</evidence>
<dbReference type="Proteomes" id="UP000191135">
    <property type="component" value="Chromosome"/>
</dbReference>